<comment type="caution">
    <text evidence="1">The sequence shown here is derived from an EMBL/GenBank/DDBJ whole genome shotgun (WGS) entry which is preliminary data.</text>
</comment>
<name>A0A3D9XTC8_PARVE</name>
<dbReference type="Proteomes" id="UP000256941">
    <property type="component" value="Unassembled WGS sequence"/>
</dbReference>
<proteinExistence type="predicted"/>
<dbReference type="EMBL" id="QTUJ01000001">
    <property type="protein sequence ID" value="REF72373.1"/>
    <property type="molecule type" value="Genomic_DNA"/>
</dbReference>
<evidence type="ECO:0000313" key="1">
    <source>
        <dbReference type="EMBL" id="REF72373.1"/>
    </source>
</evidence>
<dbReference type="AlphaFoldDB" id="A0A3D9XTC8"/>
<evidence type="ECO:0000313" key="2">
    <source>
        <dbReference type="Proteomes" id="UP000256941"/>
    </source>
</evidence>
<sequence length="128" mass="13883">MTLTAPSHLRGPIRRSDPRWGERLAWIIQHNDARHRQSDMAAALGIRQASLSLIMTKAGIHKPHAAPRARAMCRHGLRLGRMVEMFDALPVDLRSDLAREAADLRGTIADAIAARLAPPKTGSGAANG</sequence>
<organism evidence="1 2">
    <name type="scientific">Paracoccus versutus</name>
    <name type="common">Thiobacillus versutus</name>
    <dbReference type="NCBI Taxonomy" id="34007"/>
    <lineage>
        <taxon>Bacteria</taxon>
        <taxon>Pseudomonadati</taxon>
        <taxon>Pseudomonadota</taxon>
        <taxon>Alphaproteobacteria</taxon>
        <taxon>Rhodobacterales</taxon>
        <taxon>Paracoccaceae</taxon>
        <taxon>Paracoccus</taxon>
    </lineage>
</organism>
<gene>
    <name evidence="1" type="ORF">BDD41_0843</name>
</gene>
<accession>A0A3D9XTC8</accession>
<reference evidence="1 2" key="1">
    <citation type="submission" date="2018-08" db="EMBL/GenBank/DDBJ databases">
        <title>Genomic Encyclopedia of Archaeal and Bacterial Type Strains, Phase II (KMG-II): from individual species to whole genera.</title>
        <authorList>
            <person name="Goeker M."/>
        </authorList>
    </citation>
    <scope>NUCLEOTIDE SEQUENCE [LARGE SCALE GENOMIC DNA]</scope>
    <source>
        <strain evidence="1 2">DSM 17099</strain>
    </source>
</reference>
<protein>
    <submittedName>
        <fullName evidence="1">Uncharacterized protein</fullName>
    </submittedName>
</protein>
<dbReference type="RefSeq" id="WP_116220861.1">
    <property type="nucleotide sequence ID" value="NZ_CP038196.1"/>
</dbReference>